<accession>X0LX09</accession>
<organism evidence="1">
    <name type="scientific">Fusarium oxysporum f. sp. vasinfectum 25433</name>
    <dbReference type="NCBI Taxonomy" id="1089449"/>
    <lineage>
        <taxon>Eukaryota</taxon>
        <taxon>Fungi</taxon>
        <taxon>Dikarya</taxon>
        <taxon>Ascomycota</taxon>
        <taxon>Pezizomycotina</taxon>
        <taxon>Sordariomycetes</taxon>
        <taxon>Hypocreomycetidae</taxon>
        <taxon>Hypocreales</taxon>
        <taxon>Nectriaceae</taxon>
        <taxon>Fusarium</taxon>
        <taxon>Fusarium oxysporum species complex</taxon>
    </lineage>
</organism>
<reference evidence="1" key="1">
    <citation type="submission" date="2011-11" db="EMBL/GenBank/DDBJ databases">
        <title>The Genome Sequence of Fusarium oxysporum Cotton.</title>
        <authorList>
            <consortium name="The Broad Institute Genome Sequencing Platform"/>
            <person name="Ma L.-J."/>
            <person name="Gale L.R."/>
            <person name="Schwartz D.C."/>
            <person name="Zhou S."/>
            <person name="Corby-Kistler H."/>
            <person name="Young S.K."/>
            <person name="Zeng Q."/>
            <person name="Gargeya S."/>
            <person name="Fitzgerald M."/>
            <person name="Haas B."/>
            <person name="Abouelleil A."/>
            <person name="Alvarado L."/>
            <person name="Arachchi H.M."/>
            <person name="Berlin A."/>
            <person name="Brown A."/>
            <person name="Chapman S.B."/>
            <person name="Chen Z."/>
            <person name="Dunbar C."/>
            <person name="Freedman E."/>
            <person name="Gearin G."/>
            <person name="Goldberg J."/>
            <person name="Griggs A."/>
            <person name="Gujja S."/>
            <person name="Heiman D."/>
            <person name="Howarth C."/>
            <person name="Larson L."/>
            <person name="Lui A."/>
            <person name="MacDonald P.J.P."/>
            <person name="Montmayeur A."/>
            <person name="Murphy C."/>
            <person name="Neiman D."/>
            <person name="Pearson M."/>
            <person name="Priest M."/>
            <person name="Roberts A."/>
            <person name="Saif S."/>
            <person name="Shea T."/>
            <person name="Shenoy N."/>
            <person name="Sisk P."/>
            <person name="Stolte C."/>
            <person name="Sykes S."/>
            <person name="Wortman J."/>
            <person name="Nusbaum C."/>
            <person name="Birren B."/>
        </authorList>
    </citation>
    <scope>NUCLEOTIDE SEQUENCE [LARGE SCALE GENOMIC DNA]</scope>
    <source>
        <strain evidence="1">25433</strain>
    </source>
</reference>
<dbReference type="HOGENOM" id="CLU_2606128_0_0_1"/>
<dbReference type="EMBL" id="KK035340">
    <property type="protein sequence ID" value="EXM13005.1"/>
    <property type="molecule type" value="Genomic_DNA"/>
</dbReference>
<name>X0LX09_FUSOX</name>
<proteinExistence type="predicted"/>
<protein>
    <submittedName>
        <fullName evidence="1">Uncharacterized protein</fullName>
    </submittedName>
</protein>
<evidence type="ECO:0000313" key="1">
    <source>
        <dbReference type="EMBL" id="EXM13005.1"/>
    </source>
</evidence>
<reference evidence="1" key="2">
    <citation type="submission" date="2014-03" db="EMBL/GenBank/DDBJ databases">
        <title>The Genome Annotation of Fusarium oxysporum Cotton.</title>
        <authorList>
            <consortium name="The Broad Institute Genomics Platform"/>
            <person name="Ma L.-J."/>
            <person name="Corby-Kistler H."/>
            <person name="Broz K."/>
            <person name="Gale L.R."/>
            <person name="Jonkers W."/>
            <person name="O'Donnell K."/>
            <person name="Ploetz R."/>
            <person name="Steinberg C."/>
            <person name="Schwartz D.C."/>
            <person name="VanEtten H."/>
            <person name="Zhou S."/>
            <person name="Young S.K."/>
            <person name="Zeng Q."/>
            <person name="Gargeya S."/>
            <person name="Fitzgerald M."/>
            <person name="Abouelleil A."/>
            <person name="Alvarado L."/>
            <person name="Chapman S.B."/>
            <person name="Gainer-Dewar J."/>
            <person name="Goldberg J."/>
            <person name="Griggs A."/>
            <person name="Gujja S."/>
            <person name="Hansen M."/>
            <person name="Howarth C."/>
            <person name="Imamovic A."/>
            <person name="Ireland A."/>
            <person name="Larimer J."/>
            <person name="McCowan C."/>
            <person name="Murphy C."/>
            <person name="Pearson M."/>
            <person name="Poon T.W."/>
            <person name="Priest M."/>
            <person name="Roberts A."/>
            <person name="Saif S."/>
            <person name="Shea T."/>
            <person name="Sykes S."/>
            <person name="Wortman J."/>
            <person name="Nusbaum C."/>
            <person name="Birren B."/>
        </authorList>
    </citation>
    <scope>NUCLEOTIDE SEQUENCE</scope>
    <source>
        <strain evidence="1">25433</strain>
    </source>
</reference>
<dbReference type="Proteomes" id="UP000030701">
    <property type="component" value="Unassembled WGS sequence"/>
</dbReference>
<sequence length="79" mass="8800">MDNHKRCPMSSIMSLSFTIRSLAKFPTTTTAVTNTIFSSNSLVQQPLSHRLIYSQTSQSPQFMAVRTNTKMPSTKEMAG</sequence>
<dbReference type="AlphaFoldDB" id="X0LX09"/>
<gene>
    <name evidence="1" type="ORF">FOTG_18526</name>
</gene>